<evidence type="ECO:0000256" key="2">
    <source>
        <dbReference type="ARBA" id="ARBA00010860"/>
    </source>
</evidence>
<comment type="similarity">
    <text evidence="2">Belongs to the N-acetylmuramoyl-L-alanine amidase 3 family.</text>
</comment>
<keyword evidence="8" id="KW-1185">Reference proteome</keyword>
<dbReference type="SUPFAM" id="SSF53187">
    <property type="entry name" value="Zn-dependent exopeptidases"/>
    <property type="match status" value="1"/>
</dbReference>
<dbReference type="Gene3D" id="3.40.630.40">
    <property type="entry name" value="Zn-dependent exopeptidases"/>
    <property type="match status" value="1"/>
</dbReference>
<dbReference type="RefSeq" id="WP_341599169.1">
    <property type="nucleotide sequence ID" value="NZ_JBAKAZ010000365.1"/>
</dbReference>
<feature type="domain" description="MurNAc-LAA" evidence="6">
    <location>
        <begin position="1"/>
        <end position="71"/>
    </location>
</feature>
<comment type="catalytic activity">
    <reaction evidence="1">
        <text>Hydrolyzes the link between N-acetylmuramoyl residues and L-amino acid residues in certain cell-wall glycopeptides.</text>
        <dbReference type="EC" id="3.5.1.28"/>
    </reaction>
</comment>
<dbReference type="Pfam" id="PF01520">
    <property type="entry name" value="Amidase_3"/>
    <property type="match status" value="1"/>
</dbReference>
<evidence type="ECO:0000256" key="1">
    <source>
        <dbReference type="ARBA" id="ARBA00001561"/>
    </source>
</evidence>
<dbReference type="Proteomes" id="UP001369082">
    <property type="component" value="Unassembled WGS sequence"/>
</dbReference>
<reference evidence="7 8" key="1">
    <citation type="submission" date="2024-02" db="EMBL/GenBank/DDBJ databases">
        <title>Bacteria isolated from the canopy kelp, Nereocystis luetkeana.</title>
        <authorList>
            <person name="Pfister C.A."/>
            <person name="Younker I.T."/>
            <person name="Light S.H."/>
        </authorList>
    </citation>
    <scope>NUCLEOTIDE SEQUENCE [LARGE SCALE GENOMIC DNA]</scope>
    <source>
        <strain evidence="7 8">TI.1.05</strain>
    </source>
</reference>
<dbReference type="CDD" id="cd02696">
    <property type="entry name" value="MurNAc-LAA"/>
    <property type="match status" value="1"/>
</dbReference>
<proteinExistence type="inferred from homology"/>
<evidence type="ECO:0000256" key="5">
    <source>
        <dbReference type="ARBA" id="ARBA00023316"/>
    </source>
</evidence>
<dbReference type="EC" id="3.5.1.28" evidence="3"/>
<dbReference type="PANTHER" id="PTHR30404:SF6">
    <property type="entry name" value="N-ACETYLMURAMOYL-L-ALANINE AMIDASE AMIB"/>
    <property type="match status" value="1"/>
</dbReference>
<evidence type="ECO:0000256" key="4">
    <source>
        <dbReference type="ARBA" id="ARBA00022801"/>
    </source>
</evidence>
<organism evidence="7 8">
    <name type="scientific">Psychromonas aquatilis</name>
    <dbReference type="NCBI Taxonomy" id="2005072"/>
    <lineage>
        <taxon>Bacteria</taxon>
        <taxon>Pseudomonadati</taxon>
        <taxon>Pseudomonadota</taxon>
        <taxon>Gammaproteobacteria</taxon>
        <taxon>Alteromonadales</taxon>
        <taxon>Psychromonadaceae</taxon>
        <taxon>Psychromonas</taxon>
    </lineage>
</organism>
<comment type="caution">
    <text evidence="7">The sequence shown here is derived from an EMBL/GenBank/DDBJ whole genome shotgun (WGS) entry which is preliminary data.</text>
</comment>
<keyword evidence="5" id="KW-0961">Cell wall biogenesis/degradation</keyword>
<evidence type="ECO:0000313" key="8">
    <source>
        <dbReference type="Proteomes" id="UP001369082"/>
    </source>
</evidence>
<feature type="non-terminal residue" evidence="7">
    <location>
        <position position="71"/>
    </location>
</feature>
<protein>
    <recommendedName>
        <fullName evidence="3">N-acetylmuramoyl-L-alanine amidase</fullName>
        <ecNumber evidence="3">3.5.1.28</ecNumber>
    </recommendedName>
</protein>
<dbReference type="InterPro" id="IPR002508">
    <property type="entry name" value="MurNAc-LAA_cat"/>
</dbReference>
<dbReference type="GO" id="GO:0008745">
    <property type="term" value="F:N-acetylmuramoyl-L-alanine amidase activity"/>
    <property type="evidence" value="ECO:0007669"/>
    <property type="project" value="UniProtKB-EC"/>
</dbReference>
<keyword evidence="4 7" id="KW-0378">Hydrolase</keyword>
<accession>A0ABU9GUP8</accession>
<gene>
    <name evidence="7" type="ORF">V6256_15830</name>
</gene>
<dbReference type="EMBL" id="JBAKAZ010000365">
    <property type="protein sequence ID" value="MEL0631039.1"/>
    <property type="molecule type" value="Genomic_DNA"/>
</dbReference>
<evidence type="ECO:0000259" key="6">
    <source>
        <dbReference type="Pfam" id="PF01520"/>
    </source>
</evidence>
<evidence type="ECO:0000256" key="3">
    <source>
        <dbReference type="ARBA" id="ARBA00011901"/>
    </source>
</evidence>
<evidence type="ECO:0000313" key="7">
    <source>
        <dbReference type="EMBL" id="MEL0631039.1"/>
    </source>
</evidence>
<name>A0ABU9GUP8_9GAMM</name>
<dbReference type="PANTHER" id="PTHR30404">
    <property type="entry name" value="N-ACETYLMURAMOYL-L-ALANINE AMIDASE"/>
    <property type="match status" value="1"/>
</dbReference>
<feature type="non-terminal residue" evidence="7">
    <location>
        <position position="1"/>
    </location>
</feature>
<sequence length="71" mass="7929">VDAGHGGDDPGAVAKYSYEKKLTLQIAKRLNNKIDSQKGMHAFFIRTGVYFVNLNRRCEIARKGQADFLVS</sequence>
<dbReference type="InterPro" id="IPR050695">
    <property type="entry name" value="N-acetylmuramoyl_amidase_3"/>
</dbReference>